<proteinExistence type="predicted"/>
<protein>
    <submittedName>
        <fullName evidence="1">Uncharacterized protein</fullName>
    </submittedName>
</protein>
<accession>A0A2N2E0Z4</accession>
<dbReference type="EMBL" id="PHAH01000018">
    <property type="protein sequence ID" value="PKM88410.1"/>
    <property type="molecule type" value="Genomic_DNA"/>
</dbReference>
<dbReference type="AlphaFoldDB" id="A0A2N2E0Z4"/>
<evidence type="ECO:0000313" key="1">
    <source>
        <dbReference type="EMBL" id="PKM88410.1"/>
    </source>
</evidence>
<name>A0A2N2E0Z4_9BACT</name>
<sequence length="71" mass="8309">MVKVLVTCRFPEWGNDGDKKYPAFGVKYVIEVPIECEDVAAVFQEKYKERIKQDFNGEILFIEEFDCTILI</sequence>
<reference evidence="1 2" key="1">
    <citation type="journal article" date="2017" name="ISME J.">
        <title>Potential for microbial H2 and metal transformations associated with novel bacteria and archaea in deep terrestrial subsurface sediments.</title>
        <authorList>
            <person name="Hernsdorf A.W."/>
            <person name="Amano Y."/>
            <person name="Miyakawa K."/>
            <person name="Ise K."/>
            <person name="Suzuki Y."/>
            <person name="Anantharaman K."/>
            <person name="Probst A."/>
            <person name="Burstein D."/>
            <person name="Thomas B.C."/>
            <person name="Banfield J.F."/>
        </authorList>
    </citation>
    <scope>NUCLEOTIDE SEQUENCE [LARGE SCALE GENOMIC DNA]</scope>
    <source>
        <strain evidence="1">HGW-Falkowbacteria-2</strain>
    </source>
</reference>
<organism evidence="1 2">
    <name type="scientific">Candidatus Falkowbacteria bacterium HGW-Falkowbacteria-2</name>
    <dbReference type="NCBI Taxonomy" id="2013769"/>
    <lineage>
        <taxon>Bacteria</taxon>
        <taxon>Candidatus Falkowiibacteriota</taxon>
    </lineage>
</organism>
<comment type="caution">
    <text evidence="1">The sequence shown here is derived from an EMBL/GenBank/DDBJ whole genome shotgun (WGS) entry which is preliminary data.</text>
</comment>
<gene>
    <name evidence="1" type="ORF">CVU83_01720</name>
</gene>
<dbReference type="Proteomes" id="UP000233325">
    <property type="component" value="Unassembled WGS sequence"/>
</dbReference>
<evidence type="ECO:0000313" key="2">
    <source>
        <dbReference type="Proteomes" id="UP000233325"/>
    </source>
</evidence>